<evidence type="ECO:0000313" key="10">
    <source>
        <dbReference type="EMBL" id="MCE2596890.1"/>
    </source>
</evidence>
<keyword evidence="3" id="KW-0813">Transport</keyword>
<comment type="subcellular location">
    <subcellularLocation>
        <location evidence="1">Cell membrane</location>
        <topology evidence="1">Multi-pass membrane protein</topology>
    </subcellularLocation>
</comment>
<feature type="transmembrane region" description="Helical" evidence="8">
    <location>
        <begin position="108"/>
        <end position="125"/>
    </location>
</feature>
<feature type="transmembrane region" description="Helical" evidence="8">
    <location>
        <begin position="271"/>
        <end position="292"/>
    </location>
</feature>
<feature type="transmembrane region" description="Helical" evidence="8">
    <location>
        <begin position="155"/>
        <end position="171"/>
    </location>
</feature>
<dbReference type="RefSeq" id="WP_233054649.1">
    <property type="nucleotide sequence ID" value="NZ_JAIMJA010000027.1"/>
</dbReference>
<dbReference type="NCBIfam" id="TIGR00688">
    <property type="entry name" value="rarD"/>
    <property type="match status" value="1"/>
</dbReference>
<accession>A0ABS8WEH7</accession>
<dbReference type="EMBL" id="JAIMJA010000027">
    <property type="protein sequence ID" value="MCE2596890.1"/>
    <property type="molecule type" value="Genomic_DNA"/>
</dbReference>
<feature type="domain" description="EamA" evidence="9">
    <location>
        <begin position="12"/>
        <end position="146"/>
    </location>
</feature>
<protein>
    <submittedName>
        <fullName evidence="10">EamA family transporter RarD</fullName>
    </submittedName>
</protein>
<dbReference type="Pfam" id="PF00892">
    <property type="entry name" value="EamA"/>
    <property type="match status" value="1"/>
</dbReference>
<feature type="transmembrane region" description="Helical" evidence="8">
    <location>
        <begin position="183"/>
        <end position="202"/>
    </location>
</feature>
<name>A0ABS8WEH7_9GAMM</name>
<reference evidence="10 11" key="1">
    <citation type="journal article" date="2022" name="Environ. Microbiol. Rep.">
        <title>Eco-phylogenetic analyses reveal divergent evolution of vitamin B12 metabolism in the marine bacterial family 'Psychromonadaceae'.</title>
        <authorList>
            <person name="Jin X."/>
            <person name="Yang Y."/>
            <person name="Cao H."/>
            <person name="Gao B."/>
            <person name="Zhao Z."/>
        </authorList>
    </citation>
    <scope>NUCLEOTIDE SEQUENCE [LARGE SCALE GENOMIC DNA]</scope>
    <source>
        <strain evidence="10 11">MKS20</strain>
    </source>
</reference>
<feature type="transmembrane region" description="Helical" evidence="8">
    <location>
        <begin position="246"/>
        <end position="265"/>
    </location>
</feature>
<dbReference type="InterPro" id="IPR000620">
    <property type="entry name" value="EamA_dom"/>
</dbReference>
<evidence type="ECO:0000313" key="11">
    <source>
        <dbReference type="Proteomes" id="UP001201273"/>
    </source>
</evidence>
<feature type="transmembrane region" description="Helical" evidence="8">
    <location>
        <begin position="43"/>
        <end position="64"/>
    </location>
</feature>
<evidence type="ECO:0000256" key="4">
    <source>
        <dbReference type="ARBA" id="ARBA00022475"/>
    </source>
</evidence>
<dbReference type="InterPro" id="IPR037185">
    <property type="entry name" value="EmrE-like"/>
</dbReference>
<organism evidence="10 11">
    <name type="scientific">Motilimonas cestriensis</name>
    <dbReference type="NCBI Taxonomy" id="2742685"/>
    <lineage>
        <taxon>Bacteria</taxon>
        <taxon>Pseudomonadati</taxon>
        <taxon>Pseudomonadota</taxon>
        <taxon>Gammaproteobacteria</taxon>
        <taxon>Alteromonadales</taxon>
        <taxon>Alteromonadales genera incertae sedis</taxon>
        <taxon>Motilimonas</taxon>
    </lineage>
</organism>
<feature type="transmembrane region" description="Helical" evidence="8">
    <location>
        <begin position="12"/>
        <end position="31"/>
    </location>
</feature>
<keyword evidence="4" id="KW-1003">Cell membrane</keyword>
<dbReference type="Proteomes" id="UP001201273">
    <property type="component" value="Unassembled WGS sequence"/>
</dbReference>
<feature type="transmembrane region" description="Helical" evidence="8">
    <location>
        <begin position="132"/>
        <end position="149"/>
    </location>
</feature>
<keyword evidence="6 8" id="KW-1133">Transmembrane helix</keyword>
<evidence type="ECO:0000256" key="3">
    <source>
        <dbReference type="ARBA" id="ARBA00022448"/>
    </source>
</evidence>
<evidence type="ECO:0000256" key="5">
    <source>
        <dbReference type="ARBA" id="ARBA00022692"/>
    </source>
</evidence>
<feature type="transmembrane region" description="Helical" evidence="8">
    <location>
        <begin position="214"/>
        <end position="234"/>
    </location>
</feature>
<gene>
    <name evidence="10" type="primary">rarD</name>
    <name evidence="10" type="ORF">K6Y31_19125</name>
</gene>
<comment type="caution">
    <text evidence="10">The sequence shown here is derived from an EMBL/GenBank/DDBJ whole genome shotgun (WGS) entry which is preliminary data.</text>
</comment>
<evidence type="ECO:0000256" key="7">
    <source>
        <dbReference type="ARBA" id="ARBA00023136"/>
    </source>
</evidence>
<comment type="similarity">
    <text evidence="2">Belongs to the EamA transporter family.</text>
</comment>
<evidence type="ECO:0000256" key="6">
    <source>
        <dbReference type="ARBA" id="ARBA00022989"/>
    </source>
</evidence>
<feature type="transmembrane region" description="Helical" evidence="8">
    <location>
        <begin position="76"/>
        <end position="96"/>
    </location>
</feature>
<evidence type="ECO:0000256" key="8">
    <source>
        <dbReference type="SAM" id="Phobius"/>
    </source>
</evidence>
<keyword evidence="5 8" id="KW-0812">Transmembrane</keyword>
<proteinExistence type="inferred from homology"/>
<evidence type="ECO:0000256" key="2">
    <source>
        <dbReference type="ARBA" id="ARBA00007362"/>
    </source>
</evidence>
<keyword evidence="7 8" id="KW-0472">Membrane</keyword>
<sequence>MHTDETLAETRKGVFFALFAYIFWGIAPIYFKSLAPVPAYEVLSHRVIWSCLLLFIVVISFGYTRRLITALRTPKTLLYLTLSSILIGVNWFVFIWSVNHDRMLEASLGYFINPLVNVLIGMIFLHERLRRNQYIAVALAITGVLVQLISFGSLPWIALVLAFSFGSYGLIRKQLQIDAITGLLLETLVLLPVALIYLFLFANSSSSNLSQNGLNLNILLLAAGAITTIPLLFFAGAAKRLKLSTLGFFQYIGPSLMFILAVFVYDEHFNLDTLMTFAFIWAALIIFSFDGLHQHKQSKRAKLSP</sequence>
<dbReference type="SUPFAM" id="SSF103481">
    <property type="entry name" value="Multidrug resistance efflux transporter EmrE"/>
    <property type="match status" value="2"/>
</dbReference>
<dbReference type="PANTHER" id="PTHR22911:SF137">
    <property type="entry name" value="SOLUTE CARRIER FAMILY 35 MEMBER G2-RELATED"/>
    <property type="match status" value="1"/>
</dbReference>
<dbReference type="PANTHER" id="PTHR22911">
    <property type="entry name" value="ACYL-MALONYL CONDENSING ENZYME-RELATED"/>
    <property type="match status" value="1"/>
</dbReference>
<dbReference type="InterPro" id="IPR004626">
    <property type="entry name" value="RarD"/>
</dbReference>
<keyword evidence="11" id="KW-1185">Reference proteome</keyword>
<evidence type="ECO:0000256" key="1">
    <source>
        <dbReference type="ARBA" id="ARBA00004651"/>
    </source>
</evidence>
<evidence type="ECO:0000259" key="9">
    <source>
        <dbReference type="Pfam" id="PF00892"/>
    </source>
</evidence>